<keyword evidence="2" id="KW-1185">Reference proteome</keyword>
<proteinExistence type="predicted"/>
<dbReference type="AlphaFoldDB" id="A0A016UL31"/>
<protein>
    <submittedName>
        <fullName evidence="1">Uncharacterized protein</fullName>
    </submittedName>
</protein>
<evidence type="ECO:0000313" key="1">
    <source>
        <dbReference type="EMBL" id="EYC16079.1"/>
    </source>
</evidence>
<name>A0A016UL31_9BILA</name>
<gene>
    <name evidence="1" type="primary">Acey_s0035.g3136</name>
    <name evidence="1" type="ORF">Y032_0035g3136</name>
</gene>
<dbReference type="Proteomes" id="UP000024635">
    <property type="component" value="Unassembled WGS sequence"/>
</dbReference>
<sequence>MCKHVRPCKDVSRNASIESHRPHFIFFLHADLFVSPSFRNFSEFLRESTTLQFLAEFQFFSRDLLEICKEYVWGAYFGVACGRIARHDANWRSILTRLSAGALPAARHAPFHAVRSHATRNICAVYAIGS</sequence>
<reference evidence="2" key="1">
    <citation type="journal article" date="2015" name="Nat. Genet.">
        <title>The genome and transcriptome of the zoonotic hookworm Ancylostoma ceylanicum identify infection-specific gene families.</title>
        <authorList>
            <person name="Schwarz E.M."/>
            <person name="Hu Y."/>
            <person name="Antoshechkin I."/>
            <person name="Miller M.M."/>
            <person name="Sternberg P.W."/>
            <person name="Aroian R.V."/>
        </authorList>
    </citation>
    <scope>NUCLEOTIDE SEQUENCE</scope>
    <source>
        <strain evidence="2">HY135</strain>
    </source>
</reference>
<comment type="caution">
    <text evidence="1">The sequence shown here is derived from an EMBL/GenBank/DDBJ whole genome shotgun (WGS) entry which is preliminary data.</text>
</comment>
<evidence type="ECO:0000313" key="2">
    <source>
        <dbReference type="Proteomes" id="UP000024635"/>
    </source>
</evidence>
<accession>A0A016UL31</accession>
<organism evidence="1 2">
    <name type="scientific">Ancylostoma ceylanicum</name>
    <dbReference type="NCBI Taxonomy" id="53326"/>
    <lineage>
        <taxon>Eukaryota</taxon>
        <taxon>Metazoa</taxon>
        <taxon>Ecdysozoa</taxon>
        <taxon>Nematoda</taxon>
        <taxon>Chromadorea</taxon>
        <taxon>Rhabditida</taxon>
        <taxon>Rhabditina</taxon>
        <taxon>Rhabditomorpha</taxon>
        <taxon>Strongyloidea</taxon>
        <taxon>Ancylostomatidae</taxon>
        <taxon>Ancylostomatinae</taxon>
        <taxon>Ancylostoma</taxon>
    </lineage>
</organism>
<dbReference type="EMBL" id="JARK01001371">
    <property type="protein sequence ID" value="EYC16079.1"/>
    <property type="molecule type" value="Genomic_DNA"/>
</dbReference>